<keyword evidence="4" id="KW-1133">Transmembrane helix</keyword>
<dbReference type="Gene3D" id="3.10.100.10">
    <property type="entry name" value="Mannose-Binding Protein A, subunit A"/>
    <property type="match status" value="1"/>
</dbReference>
<dbReference type="CDD" id="cd00037">
    <property type="entry name" value="CLECT"/>
    <property type="match status" value="1"/>
</dbReference>
<dbReference type="Pfam" id="PF00431">
    <property type="entry name" value="CUB"/>
    <property type="match status" value="1"/>
</dbReference>
<dbReference type="PROSITE" id="PS01180">
    <property type="entry name" value="CUB"/>
    <property type="match status" value="1"/>
</dbReference>
<name>A0A0N5D832_THECL</name>
<dbReference type="InterPro" id="IPR016187">
    <property type="entry name" value="CTDL_fold"/>
</dbReference>
<keyword evidence="8" id="KW-1185">Reference proteome</keyword>
<evidence type="ECO:0000256" key="1">
    <source>
        <dbReference type="ARBA" id="ARBA00022737"/>
    </source>
</evidence>
<accession>A0A0N5D832</accession>
<evidence type="ECO:0000313" key="7">
    <source>
        <dbReference type="EMBL" id="VDN06859.1"/>
    </source>
</evidence>
<dbReference type="PROSITE" id="PS50041">
    <property type="entry name" value="C_TYPE_LECTIN_2"/>
    <property type="match status" value="1"/>
</dbReference>
<sequence>MLLPIILHNFHHTSVCAEVCSVEPVIIRAKSNAKPVYFHTLGYETGQYANNMHCSWILMGSNNRKRIVLTVHDSSIDDAFFAFLITGDSSKSPELVRWCGNNHPDTIISTTDSLYVQFHSDEMFQERGFNMSFIEFGIPSCPPNWFSSSLGYCYILKKSIYGLTWSEAQKRCGLKRSNLLTFIIYAENKTIPWIGYLLDKEGRLTAVDSSSEPWPEDLSKLARNGGEQGCAYTDWNYERILNVDDCRNQHEFICKRRQDGNTVPYSPLEDVKVNDIANSPANFTIWLFLLLLLFLLLILLYLCYRKYKKQHGLSRISTSDANQRLVGGPDVSQTTITHVAPEFRNIHVQENNVSRNDEKAGNNINLESTEQNKREAALSACHEVEDHLSAISDAKQNIGGREITPVSTTREETLLRIRRSELFERPRVSVLDHTSAISLDEFWNKNEASLK</sequence>
<protein>
    <submittedName>
        <fullName evidence="9">CUB domain-containing protein</fullName>
    </submittedName>
</protein>
<feature type="transmembrane region" description="Helical" evidence="4">
    <location>
        <begin position="283"/>
        <end position="304"/>
    </location>
</feature>
<reference evidence="9" key="1">
    <citation type="submission" date="2017-02" db="UniProtKB">
        <authorList>
            <consortium name="WormBaseParasite"/>
        </authorList>
    </citation>
    <scope>IDENTIFICATION</scope>
</reference>
<keyword evidence="4" id="KW-0812">Transmembrane</keyword>
<dbReference type="STRING" id="103827.A0A0N5D832"/>
<keyword evidence="2" id="KW-1015">Disulfide bond</keyword>
<dbReference type="InterPro" id="IPR000859">
    <property type="entry name" value="CUB_dom"/>
</dbReference>
<dbReference type="InterPro" id="IPR001304">
    <property type="entry name" value="C-type_lectin-like"/>
</dbReference>
<dbReference type="EMBL" id="UYYF01004758">
    <property type="protein sequence ID" value="VDN06859.1"/>
    <property type="molecule type" value="Genomic_DNA"/>
</dbReference>
<dbReference type="SMART" id="SM00034">
    <property type="entry name" value="CLECT"/>
    <property type="match status" value="1"/>
</dbReference>
<evidence type="ECO:0000256" key="3">
    <source>
        <dbReference type="PROSITE-ProRule" id="PRU00059"/>
    </source>
</evidence>
<dbReference type="InterPro" id="IPR035914">
    <property type="entry name" value="Sperma_CUB_dom_sf"/>
</dbReference>
<feature type="domain" description="CUB" evidence="5">
    <location>
        <begin position="16"/>
        <end position="136"/>
    </location>
</feature>
<evidence type="ECO:0000313" key="9">
    <source>
        <dbReference type="WBParaSite" id="TCLT_0000925201-mRNA-1"/>
    </source>
</evidence>
<dbReference type="SUPFAM" id="SSF49854">
    <property type="entry name" value="Spermadhesin, CUB domain"/>
    <property type="match status" value="1"/>
</dbReference>
<dbReference type="InterPro" id="IPR016186">
    <property type="entry name" value="C-type_lectin-like/link_sf"/>
</dbReference>
<evidence type="ECO:0000256" key="2">
    <source>
        <dbReference type="ARBA" id="ARBA00023157"/>
    </source>
</evidence>
<keyword evidence="4" id="KW-0472">Membrane</keyword>
<dbReference type="OrthoDB" id="7357196at2759"/>
<dbReference type="AlphaFoldDB" id="A0A0N5D832"/>
<evidence type="ECO:0000256" key="4">
    <source>
        <dbReference type="SAM" id="Phobius"/>
    </source>
</evidence>
<dbReference type="WBParaSite" id="TCLT_0000925201-mRNA-1">
    <property type="protein sequence ID" value="TCLT_0000925201-mRNA-1"/>
    <property type="gene ID" value="TCLT_0000925201"/>
</dbReference>
<dbReference type="SUPFAM" id="SSF56436">
    <property type="entry name" value="C-type lectin-like"/>
    <property type="match status" value="1"/>
</dbReference>
<dbReference type="Proteomes" id="UP000276776">
    <property type="component" value="Unassembled WGS sequence"/>
</dbReference>
<dbReference type="SMART" id="SM00042">
    <property type="entry name" value="CUB"/>
    <property type="match status" value="1"/>
</dbReference>
<reference evidence="7 8" key="2">
    <citation type="submission" date="2018-11" db="EMBL/GenBank/DDBJ databases">
        <authorList>
            <consortium name="Pathogen Informatics"/>
        </authorList>
    </citation>
    <scope>NUCLEOTIDE SEQUENCE [LARGE SCALE GENOMIC DNA]</scope>
</reference>
<gene>
    <name evidence="7" type="ORF">TCLT_LOCUS9241</name>
</gene>
<dbReference type="OMA" id="IQQNAFM"/>
<proteinExistence type="predicted"/>
<organism evidence="9">
    <name type="scientific">Thelazia callipaeda</name>
    <name type="common">Oriental eyeworm</name>
    <name type="synonym">Parasitic nematode</name>
    <dbReference type="NCBI Taxonomy" id="103827"/>
    <lineage>
        <taxon>Eukaryota</taxon>
        <taxon>Metazoa</taxon>
        <taxon>Ecdysozoa</taxon>
        <taxon>Nematoda</taxon>
        <taxon>Chromadorea</taxon>
        <taxon>Rhabditida</taxon>
        <taxon>Spirurina</taxon>
        <taxon>Spiruromorpha</taxon>
        <taxon>Thelazioidea</taxon>
        <taxon>Thelaziidae</taxon>
        <taxon>Thelazia</taxon>
    </lineage>
</organism>
<comment type="caution">
    <text evidence="3">Lacks conserved residue(s) required for the propagation of feature annotation.</text>
</comment>
<feature type="domain" description="C-type lectin" evidence="6">
    <location>
        <begin position="149"/>
        <end position="255"/>
    </location>
</feature>
<evidence type="ECO:0000313" key="8">
    <source>
        <dbReference type="Proteomes" id="UP000276776"/>
    </source>
</evidence>
<dbReference type="CDD" id="cd00041">
    <property type="entry name" value="CUB"/>
    <property type="match status" value="1"/>
</dbReference>
<evidence type="ECO:0000259" key="6">
    <source>
        <dbReference type="PROSITE" id="PS50041"/>
    </source>
</evidence>
<dbReference type="PANTHER" id="PTHR24251">
    <property type="entry name" value="OVOCHYMASE-RELATED"/>
    <property type="match status" value="1"/>
</dbReference>
<dbReference type="Gene3D" id="2.60.120.290">
    <property type="entry name" value="Spermadhesin, CUB domain"/>
    <property type="match status" value="1"/>
</dbReference>
<evidence type="ECO:0000259" key="5">
    <source>
        <dbReference type="PROSITE" id="PS01180"/>
    </source>
</evidence>
<keyword evidence="1" id="KW-0677">Repeat</keyword>